<gene>
    <name evidence="1" type="ORF">FF38_14144</name>
</gene>
<reference evidence="1 2" key="1">
    <citation type="journal article" date="2015" name="Nat. Commun.">
        <title>Lucilia cuprina genome unlocks parasitic fly biology to underpin future interventions.</title>
        <authorList>
            <person name="Anstead C.A."/>
            <person name="Korhonen P.K."/>
            <person name="Young N.D."/>
            <person name="Hall R.S."/>
            <person name="Jex A.R."/>
            <person name="Murali S.C."/>
            <person name="Hughes D.S."/>
            <person name="Lee S.F."/>
            <person name="Perry T."/>
            <person name="Stroehlein A.J."/>
            <person name="Ansell B.R."/>
            <person name="Breugelmans B."/>
            <person name="Hofmann A."/>
            <person name="Qu J."/>
            <person name="Dugan S."/>
            <person name="Lee S.L."/>
            <person name="Chao H."/>
            <person name="Dinh H."/>
            <person name="Han Y."/>
            <person name="Doddapaneni H.V."/>
            <person name="Worley K.C."/>
            <person name="Muzny D.M."/>
            <person name="Ioannidis P."/>
            <person name="Waterhouse R.M."/>
            <person name="Zdobnov E.M."/>
            <person name="James P.J."/>
            <person name="Bagnall N.H."/>
            <person name="Kotze A.C."/>
            <person name="Gibbs R.A."/>
            <person name="Richards S."/>
            <person name="Batterham P."/>
            <person name="Gasser R.B."/>
        </authorList>
    </citation>
    <scope>NUCLEOTIDE SEQUENCE [LARGE SCALE GENOMIC DNA]</scope>
    <source>
        <strain evidence="1 2">LS</strain>
        <tissue evidence="1">Full body</tissue>
    </source>
</reference>
<protein>
    <recommendedName>
        <fullName evidence="3">SAM domain-containing protein</fullName>
    </recommendedName>
</protein>
<dbReference type="AlphaFoldDB" id="A0A0L0BS69"/>
<evidence type="ECO:0000313" key="1">
    <source>
        <dbReference type="EMBL" id="KNC22084.1"/>
    </source>
</evidence>
<organism evidence="1 2">
    <name type="scientific">Lucilia cuprina</name>
    <name type="common">Green bottle fly</name>
    <name type="synonym">Australian sheep blowfly</name>
    <dbReference type="NCBI Taxonomy" id="7375"/>
    <lineage>
        <taxon>Eukaryota</taxon>
        <taxon>Metazoa</taxon>
        <taxon>Ecdysozoa</taxon>
        <taxon>Arthropoda</taxon>
        <taxon>Hexapoda</taxon>
        <taxon>Insecta</taxon>
        <taxon>Pterygota</taxon>
        <taxon>Neoptera</taxon>
        <taxon>Endopterygota</taxon>
        <taxon>Diptera</taxon>
        <taxon>Brachycera</taxon>
        <taxon>Muscomorpha</taxon>
        <taxon>Oestroidea</taxon>
        <taxon>Calliphoridae</taxon>
        <taxon>Luciliinae</taxon>
        <taxon>Lucilia</taxon>
    </lineage>
</organism>
<dbReference type="Proteomes" id="UP000037069">
    <property type="component" value="Unassembled WGS sequence"/>
</dbReference>
<keyword evidence="2" id="KW-1185">Reference proteome</keyword>
<comment type="caution">
    <text evidence="1">The sequence shown here is derived from an EMBL/GenBank/DDBJ whole genome shotgun (WGS) entry which is preliminary data.</text>
</comment>
<sequence>MEFQESSETDESTVADHDLYLLLQDWNLKHLYNHFIDHHITIKVLKILKPKHIDMLFYGLPIGDMVTFEDEFEKWKKTHIDESTNLEKPRCFNQQQFVSVNTILQDTENGKQILKYYEKNKILHEGHRNLLIDTISKYIEAKGYKLSISQCADLEKEICKIFPSEELEYYNTGKRGKLYNKIFNLKRLSKGIFKSEEEPDTNLRDELVPEKDSSFAIQILRSGHYSNDEMDLYWRK</sequence>
<dbReference type="Pfam" id="PF15992">
    <property type="entry name" value="DUF4769"/>
    <property type="match status" value="1"/>
</dbReference>
<name>A0A0L0BS69_LUCCU</name>
<proteinExistence type="predicted"/>
<evidence type="ECO:0008006" key="3">
    <source>
        <dbReference type="Google" id="ProtNLM"/>
    </source>
</evidence>
<dbReference type="InterPro" id="IPR031934">
    <property type="entry name" value="DUF4769"/>
</dbReference>
<evidence type="ECO:0000313" key="2">
    <source>
        <dbReference type="Proteomes" id="UP000037069"/>
    </source>
</evidence>
<dbReference type="OMA" id="IDHHITI"/>
<dbReference type="EMBL" id="JRES01001552">
    <property type="protein sequence ID" value="KNC22084.1"/>
    <property type="molecule type" value="Genomic_DNA"/>
</dbReference>
<accession>A0A0L0BS69</accession>
<dbReference type="OrthoDB" id="3598281at2759"/>
<feature type="non-terminal residue" evidence="1">
    <location>
        <position position="236"/>
    </location>
</feature>